<comment type="similarity">
    <text evidence="1">Belongs to the FHIP family.</text>
</comment>
<dbReference type="Proteomes" id="UP000078237">
    <property type="component" value="Unassembled WGS sequence"/>
</dbReference>
<feature type="region of interest" description="Disordered" evidence="3">
    <location>
        <begin position="884"/>
        <end position="928"/>
    </location>
</feature>
<feature type="domain" description="FHF complex subunit HOOK-interacting protein C-terminal" evidence="4">
    <location>
        <begin position="578"/>
        <end position="624"/>
    </location>
</feature>
<accession>A0A175W1K4</accession>
<feature type="coiled-coil region" evidence="2">
    <location>
        <begin position="50"/>
        <end position="77"/>
    </location>
</feature>
<dbReference type="STRING" id="100816.A0A175W1K4"/>
<dbReference type="VEuPathDB" id="FungiDB:MMYC01_206120"/>
<evidence type="ECO:0000256" key="3">
    <source>
        <dbReference type="SAM" id="MobiDB-lite"/>
    </source>
</evidence>
<dbReference type="Pfam" id="PF19314">
    <property type="entry name" value="DUF5917"/>
    <property type="match status" value="1"/>
</dbReference>
<feature type="compositionally biased region" description="Polar residues" evidence="3">
    <location>
        <begin position="806"/>
        <end position="828"/>
    </location>
</feature>
<dbReference type="InterPro" id="IPR019384">
    <property type="entry name" value="FHIP"/>
</dbReference>
<dbReference type="InterPro" id="IPR045669">
    <property type="entry name" value="FHIP_C"/>
</dbReference>
<dbReference type="PANTHER" id="PTHR21705">
    <property type="entry name" value="RAI16 PROTEIN-RELATED"/>
    <property type="match status" value="1"/>
</dbReference>
<name>A0A175W1K4_9PEZI</name>
<dbReference type="EMBL" id="LCTW02000152">
    <property type="protein sequence ID" value="KXX77626.1"/>
    <property type="molecule type" value="Genomic_DNA"/>
</dbReference>
<feature type="region of interest" description="Disordered" evidence="3">
    <location>
        <begin position="711"/>
        <end position="838"/>
    </location>
</feature>
<evidence type="ECO:0000256" key="2">
    <source>
        <dbReference type="SAM" id="Coils"/>
    </source>
</evidence>
<feature type="compositionally biased region" description="Acidic residues" evidence="3">
    <location>
        <begin position="893"/>
        <end position="907"/>
    </location>
</feature>
<evidence type="ECO:0000259" key="4">
    <source>
        <dbReference type="Pfam" id="PF19314"/>
    </source>
</evidence>
<evidence type="ECO:0000313" key="6">
    <source>
        <dbReference type="Proteomes" id="UP000078237"/>
    </source>
</evidence>
<feature type="compositionally biased region" description="Basic and acidic residues" evidence="3">
    <location>
        <begin position="775"/>
        <end position="785"/>
    </location>
</feature>
<protein>
    <recommendedName>
        <fullName evidence="4">FHF complex subunit HOOK-interacting protein C-terminal domain-containing protein</fullName>
    </recommendedName>
</protein>
<reference evidence="5 6" key="1">
    <citation type="journal article" date="2016" name="Genome Announc.">
        <title>Genome Sequence of Madurella mycetomatis mm55, Isolated from a Human Mycetoma Case in Sudan.</title>
        <authorList>
            <person name="Smit S."/>
            <person name="Derks M.F."/>
            <person name="Bervoets S."/>
            <person name="Fahal A."/>
            <person name="van Leeuwen W."/>
            <person name="van Belkum A."/>
            <person name="van de Sande W.W."/>
        </authorList>
    </citation>
    <scope>NUCLEOTIDE SEQUENCE [LARGE SCALE GENOMIC DNA]</scope>
    <source>
        <strain evidence="6">mm55</strain>
    </source>
</reference>
<dbReference type="OrthoDB" id="5350595at2759"/>
<dbReference type="PANTHER" id="PTHR21705:SF11">
    <property type="entry name" value="FHIP FAMILY PROTEIN CG3558"/>
    <property type="match status" value="1"/>
</dbReference>
<organism evidence="5 6">
    <name type="scientific">Madurella mycetomatis</name>
    <dbReference type="NCBI Taxonomy" id="100816"/>
    <lineage>
        <taxon>Eukaryota</taxon>
        <taxon>Fungi</taxon>
        <taxon>Dikarya</taxon>
        <taxon>Ascomycota</taxon>
        <taxon>Pezizomycotina</taxon>
        <taxon>Sordariomycetes</taxon>
        <taxon>Sordariomycetidae</taxon>
        <taxon>Sordariales</taxon>
        <taxon>Sordariales incertae sedis</taxon>
        <taxon>Madurella</taxon>
    </lineage>
</organism>
<proteinExistence type="inferred from homology"/>
<sequence length="969" mass="108596">MDFWSRLLAHTPLSSASSRKDFAKDPARRLHRFEKEYSQLLHTWRNSSNLAHDEEAAERIEIRLQELTNLLSDESRRPLPHPCIAFSAAKQVYIPVAKIATSSFNEWIIKEAVLFFATLIESEEEAFVENENFSASLTNLLVRITGANSIRLGADTEARVVELAFNITTKIRLNPEILAAWFKSQQSETQDARQLDDRERFAGRTQKQDFPLFYLLIDYIHHEGKIGDFARTGLLYIIEAASSSVLLEQWIVESDLSTLMATGLGALYSQLSRKLVIDHPSNELPPILAFSDYQHPKSNYEVVSSCSFEFQSHLDTFLSHLLFWQDVLNHCRSVEVKSTLLEHFQVIFLQQLLYPSLLESSDIDGGSSVAVLTYLRRILESVDHPDMVNLILHYLLALPDIVGSVSSNTGDVVSAARKRKSLDLATMMASKGEAAADPLLFNLVDLILACLRSQNNQTVYVTLQLVSVILKRHHRYAVITLLYTEGVLAESHHRTAGAHQQEVEYLMSLAGTIGGQDNFDEIYDNILKDTLIRLENHPCSIKLVTPKTSTNNRELPAIPDSLPGAPRDVRPHTLHPSDPLLNIVLDHLETFFINPVDTNLSLTEAIFDLAACGFMHLEGWFLRNPQNYVYEEEDDGPPLPELPLDPESPEYNEYKQMQSMQESRRRPRWIQSGLPRLLSILQTLSDQVEGYRESIPRFDDLLQQRREAFQIADYPQPPPDPSRSRSPMPGTPSLDRTVFDEGYNTPRERPSGLEGFAQRILSELGTPTRSGSPRGRKETARRAVPDRSMPVPFTPSDSPLRGGSGQLSRSFSPGSNTSGVTQPPWENTSNNNNSSSRGDVFASQAKAFQAVDQSILARRVGIPQVKPKVSETQIEPIALRFDRQRTATGENAGDAEEEEAKAEEGGGEDALLAPSEDGQDVADTETPAEEKMVSVSHVLTNMIILQSFLFELASVVQVRAGLFDEVRFT</sequence>
<dbReference type="AlphaFoldDB" id="A0A175W1K4"/>
<keyword evidence="2" id="KW-0175">Coiled coil</keyword>
<evidence type="ECO:0000313" key="5">
    <source>
        <dbReference type="EMBL" id="KXX77626.1"/>
    </source>
</evidence>
<comment type="caution">
    <text evidence="5">The sequence shown here is derived from an EMBL/GenBank/DDBJ whole genome shotgun (WGS) entry which is preliminary data.</text>
</comment>
<dbReference type="Pfam" id="PF10257">
    <property type="entry name" value="RAI16-like"/>
    <property type="match status" value="1"/>
</dbReference>
<keyword evidence="6" id="KW-1185">Reference proteome</keyword>
<gene>
    <name evidence="5" type="ORF">MMYC01_206120</name>
</gene>
<feature type="compositionally biased region" description="Acidic residues" evidence="3">
    <location>
        <begin position="917"/>
        <end position="927"/>
    </location>
</feature>
<evidence type="ECO:0000256" key="1">
    <source>
        <dbReference type="ARBA" id="ARBA00024336"/>
    </source>
</evidence>